<reference evidence="1 2" key="1">
    <citation type="submission" date="2015-08" db="EMBL/GenBank/DDBJ databases">
        <title>The complete genome sequence of Bacillus beveridgei MLTeJB.</title>
        <authorList>
            <person name="Hanson T.E."/>
            <person name="Mesa C."/>
            <person name="Basesman S.M."/>
            <person name="Oremland R.S."/>
        </authorList>
    </citation>
    <scope>NUCLEOTIDE SEQUENCE [LARGE SCALE GENOMIC DNA]</scope>
    <source>
        <strain evidence="1 2">MLTeJB</strain>
    </source>
</reference>
<dbReference type="OrthoDB" id="1787088at2"/>
<protein>
    <submittedName>
        <fullName evidence="1">Uncharacterized protein</fullName>
    </submittedName>
</protein>
<accession>A0A1D7QUJ2</accession>
<sequence>MQELYKEIHTYLNMEEEIPFKDFDAFYKRTIDYFNDHATDFEEEDLWKALFISENVMSNAEGRAKESKAQKQKKKYQKMAQRLTLWAQNFATRLAELGYNQDQMNERFEKMFEDEV</sequence>
<name>A0A1D7QUJ2_9BACI</name>
<organism evidence="1 2">
    <name type="scientific">Salisediminibacterium beveridgei</name>
    <dbReference type="NCBI Taxonomy" id="632773"/>
    <lineage>
        <taxon>Bacteria</taxon>
        <taxon>Bacillati</taxon>
        <taxon>Bacillota</taxon>
        <taxon>Bacilli</taxon>
        <taxon>Bacillales</taxon>
        <taxon>Bacillaceae</taxon>
        <taxon>Salisediminibacterium</taxon>
    </lineage>
</organism>
<dbReference type="KEGG" id="bbev:BBEV_1326"/>
<proteinExistence type="predicted"/>
<dbReference type="RefSeq" id="WP_069364751.1">
    <property type="nucleotide sequence ID" value="NZ_CP012502.1"/>
</dbReference>
<evidence type="ECO:0000313" key="1">
    <source>
        <dbReference type="EMBL" id="AOM82690.1"/>
    </source>
</evidence>
<dbReference type="STRING" id="632773.BBEV_1326"/>
<keyword evidence="2" id="KW-1185">Reference proteome</keyword>
<gene>
    <name evidence="1" type="ORF">BBEV_1326</name>
</gene>
<dbReference type="EMBL" id="CP012502">
    <property type="protein sequence ID" value="AOM82690.1"/>
    <property type="molecule type" value="Genomic_DNA"/>
</dbReference>
<dbReference type="AlphaFoldDB" id="A0A1D7QUJ2"/>
<dbReference type="Proteomes" id="UP000094463">
    <property type="component" value="Chromosome"/>
</dbReference>
<evidence type="ECO:0000313" key="2">
    <source>
        <dbReference type="Proteomes" id="UP000094463"/>
    </source>
</evidence>